<dbReference type="Pfam" id="PF01943">
    <property type="entry name" value="Polysacc_synt"/>
    <property type="match status" value="1"/>
</dbReference>
<dbReference type="eggNOG" id="COG2244">
    <property type="taxonomic scope" value="Bacteria"/>
</dbReference>
<dbReference type="AlphaFoldDB" id="T0C9D8"/>
<dbReference type="RefSeq" id="WP_021295776.1">
    <property type="nucleotide sequence ID" value="NZ_AURB01000101.1"/>
</dbReference>
<dbReference type="STRING" id="1356854.N007_04260"/>
<evidence type="ECO:0000256" key="2">
    <source>
        <dbReference type="ARBA" id="ARBA00022475"/>
    </source>
</evidence>
<evidence type="ECO:0000256" key="5">
    <source>
        <dbReference type="ARBA" id="ARBA00023136"/>
    </source>
</evidence>
<comment type="subcellular location">
    <subcellularLocation>
        <location evidence="1">Cell membrane</location>
        <topology evidence="1">Multi-pass membrane protein</topology>
    </subcellularLocation>
</comment>
<evidence type="ECO:0000313" key="7">
    <source>
        <dbReference type="Proteomes" id="UP000829401"/>
    </source>
</evidence>
<keyword evidence="5" id="KW-0472">Membrane</keyword>
<dbReference type="PANTHER" id="PTHR30250">
    <property type="entry name" value="PST FAMILY PREDICTED COLANIC ACID TRANSPORTER"/>
    <property type="match status" value="1"/>
</dbReference>
<evidence type="ECO:0000256" key="1">
    <source>
        <dbReference type="ARBA" id="ARBA00004651"/>
    </source>
</evidence>
<reference evidence="7" key="1">
    <citation type="journal article" date="2022" name="G3 (Bethesda)">
        <title>Unveiling the complete genome sequence of Alicyclobacillus acidoterrestris DSM 3922T, a taint-producing strain.</title>
        <authorList>
            <person name="Leonardo I.C."/>
            <person name="Barreto Crespo M.T."/>
            <person name="Gaspar F.B."/>
        </authorList>
    </citation>
    <scope>NUCLEOTIDE SEQUENCE [LARGE SCALE GENOMIC DNA]</scope>
    <source>
        <strain evidence="7">DSM 3922</strain>
    </source>
</reference>
<evidence type="ECO:0000313" key="6">
    <source>
        <dbReference type="EMBL" id="UNO47581.1"/>
    </source>
</evidence>
<accession>T0C9D8</accession>
<sequence length="526" mass="56211">MAKQSFLQGAVILAGAGATTKIMGMMIQVVVARKLGAQGFGLFQTIHPIFFMLLTISTLALPAALSKVIAENLALGNIAAVKRALWIAHITVILLSVSVCLTAIALAPAISARWLDPLGFLPLIGAILRIPVVCLSAIMSGYYMGTQNQGPPAAAWILETAVRTTVTIPLVVLLNPHGIEYGALAIMIGAGIGECAGYAYMLWRFFGRDRHFMTNAPAELPRARHIKKTIHDLVEVALPTTLTNLCGIVAYASEPVMIYIAFAHVGIARAQATALYGSFGMAAELLFLPTVLSSSISSAVIPAVSEAAAMRDTRLVSYRLNQVIQATFMIALPATVFFILSGHDLAHSLYKNHLAGALLVYLAPTVVFIYIFEPLSAILQGLNKAALSTVVTLLTSGIRMGCIYYFVGQAGQGIFGVATSIAISGIVATFLSLYFLRDLVSMSMNFTRLAKMVIATGLAAIPIHQIQTTFAATSPLLQVTFSLVIGGLVYLFCILYMRVVPLGTLQEIPFVGPMMTKLFGHMPFIS</sequence>
<dbReference type="GO" id="GO:0005886">
    <property type="term" value="C:plasma membrane"/>
    <property type="evidence" value="ECO:0007669"/>
    <property type="project" value="UniProtKB-SubCell"/>
</dbReference>
<gene>
    <name evidence="6" type="ORF">K1I37_12820</name>
</gene>
<dbReference type="InterPro" id="IPR024923">
    <property type="entry name" value="PG_synth_SpoVB"/>
</dbReference>
<dbReference type="Proteomes" id="UP000829401">
    <property type="component" value="Chromosome"/>
</dbReference>
<dbReference type="PIRSF" id="PIRSF038958">
    <property type="entry name" value="PG_synth_SpoVB"/>
    <property type="match status" value="1"/>
</dbReference>
<evidence type="ECO:0000256" key="4">
    <source>
        <dbReference type="ARBA" id="ARBA00022989"/>
    </source>
</evidence>
<dbReference type="InterPro" id="IPR002797">
    <property type="entry name" value="Polysacc_synth"/>
</dbReference>
<dbReference type="OrthoDB" id="9775950at2"/>
<organism evidence="6 7">
    <name type="scientific">Alicyclobacillus acidoterrestris (strain ATCC 49025 / DSM 3922 / CIP 106132 / NCIMB 13137 / GD3B)</name>
    <dbReference type="NCBI Taxonomy" id="1356854"/>
    <lineage>
        <taxon>Bacteria</taxon>
        <taxon>Bacillati</taxon>
        <taxon>Bacillota</taxon>
        <taxon>Bacilli</taxon>
        <taxon>Bacillales</taxon>
        <taxon>Alicyclobacillaceae</taxon>
        <taxon>Alicyclobacillus</taxon>
    </lineage>
</organism>
<keyword evidence="7" id="KW-1185">Reference proteome</keyword>
<dbReference type="EMBL" id="CP080467">
    <property type="protein sequence ID" value="UNO47581.1"/>
    <property type="molecule type" value="Genomic_DNA"/>
</dbReference>
<evidence type="ECO:0000256" key="3">
    <source>
        <dbReference type="ARBA" id="ARBA00022692"/>
    </source>
</evidence>
<keyword evidence="3" id="KW-0812">Transmembrane</keyword>
<dbReference type="KEGG" id="aaco:K1I37_12820"/>
<protein>
    <submittedName>
        <fullName evidence="6">Oligosaccharide flippase family protein</fullName>
    </submittedName>
</protein>
<name>T0C9D8_ALIAG</name>
<accession>A0A9E6ZI85</accession>
<keyword evidence="4" id="KW-1133">Transmembrane helix</keyword>
<keyword evidence="2" id="KW-1003">Cell membrane</keyword>
<proteinExistence type="predicted"/>
<dbReference type="InterPro" id="IPR050833">
    <property type="entry name" value="Poly_Biosynth_Transport"/>
</dbReference>
<dbReference type="PANTHER" id="PTHR30250:SF24">
    <property type="entry name" value="STAGE V SPORULATION PROTEIN B"/>
    <property type="match status" value="1"/>
</dbReference>